<feature type="signal peptide" evidence="9">
    <location>
        <begin position="1"/>
        <end position="20"/>
    </location>
</feature>
<keyword evidence="7 8" id="KW-0408">Iron</keyword>
<comment type="subcellular location">
    <subcellularLocation>
        <location evidence="1">Periplasm</location>
    </subcellularLocation>
</comment>
<reference evidence="12" key="1">
    <citation type="journal article" date="2019" name="Int. J. Syst. Evol. Microbiol.">
        <title>The Global Catalogue of Microorganisms (GCM) 10K type strain sequencing project: providing services to taxonomists for standard genome sequencing and annotation.</title>
        <authorList>
            <consortium name="The Broad Institute Genomics Platform"/>
            <consortium name="The Broad Institute Genome Sequencing Center for Infectious Disease"/>
            <person name="Wu L."/>
            <person name="Ma J."/>
        </authorList>
    </citation>
    <scope>NUCLEOTIDE SEQUENCE [LARGE SCALE GENOMIC DNA]</scope>
    <source>
        <strain evidence="12">CGMCC 1.19062</strain>
    </source>
</reference>
<proteinExistence type="predicted"/>
<keyword evidence="4 9" id="KW-0732">Signal</keyword>
<keyword evidence="11" id="KW-0575">Peroxidase</keyword>
<dbReference type="Gene3D" id="1.10.760.10">
    <property type="entry name" value="Cytochrome c-like domain"/>
    <property type="match status" value="2"/>
</dbReference>
<dbReference type="EMBL" id="JBHUIP010000012">
    <property type="protein sequence ID" value="MFD2263844.1"/>
    <property type="molecule type" value="Genomic_DNA"/>
</dbReference>
<evidence type="ECO:0000256" key="5">
    <source>
        <dbReference type="ARBA" id="ARBA00022764"/>
    </source>
</evidence>
<dbReference type="InterPro" id="IPR026259">
    <property type="entry name" value="MauG/Cytc_peroxidase"/>
</dbReference>
<comment type="caution">
    <text evidence="11">The sequence shown here is derived from an EMBL/GenBank/DDBJ whole genome shotgun (WGS) entry which is preliminary data.</text>
</comment>
<evidence type="ECO:0000256" key="1">
    <source>
        <dbReference type="ARBA" id="ARBA00004418"/>
    </source>
</evidence>
<sequence>MRQPFIASFAISLLTLPVLAQGLPTPQEAERYRLPTTPTTAENIARSKKVELGYELFFDARLSGNESISCASCHLPTKGWSTNGRPKRANDTVMPRASQTVLGMGHTSNEKRGWGANRESAVVLMKAVISEAGPMNVKPPELVAKLNDVPAYKALFHTVYGRDGDMDAVIDALDIFMKSIEYPKTRFDHWIAGNPLALTDAEVKGFRTFTGETANCTTCHGGPRFTQDAMHDIGLKVDAAKPDKGLGDVTKKAEDDFAFKTPTLRSAAQRAPYGHDGQVASLDALVEHYMKGGEARPTLSFEIQRFSLTAEEKSNLVAFLQSLDPATQEFLPPLKIAKVAAERP</sequence>
<keyword evidence="6" id="KW-0560">Oxidoreductase</keyword>
<evidence type="ECO:0000259" key="10">
    <source>
        <dbReference type="PROSITE" id="PS51007"/>
    </source>
</evidence>
<dbReference type="InterPro" id="IPR036909">
    <property type="entry name" value="Cyt_c-like_dom_sf"/>
</dbReference>
<dbReference type="PANTHER" id="PTHR30600">
    <property type="entry name" value="CYTOCHROME C PEROXIDASE-RELATED"/>
    <property type="match status" value="1"/>
</dbReference>
<keyword evidence="2 8" id="KW-0349">Heme</keyword>
<evidence type="ECO:0000313" key="11">
    <source>
        <dbReference type="EMBL" id="MFD2263844.1"/>
    </source>
</evidence>
<name>A0ABW5DTS4_9PROT</name>
<accession>A0ABW5DTS4</accession>
<organism evidence="11 12">
    <name type="scientific">Lacibacterium aquatile</name>
    <dbReference type="NCBI Taxonomy" id="1168082"/>
    <lineage>
        <taxon>Bacteria</taxon>
        <taxon>Pseudomonadati</taxon>
        <taxon>Pseudomonadota</taxon>
        <taxon>Alphaproteobacteria</taxon>
        <taxon>Rhodospirillales</taxon>
        <taxon>Rhodospirillaceae</taxon>
    </lineage>
</organism>
<evidence type="ECO:0000256" key="4">
    <source>
        <dbReference type="ARBA" id="ARBA00022729"/>
    </source>
</evidence>
<dbReference type="PANTHER" id="PTHR30600:SF10">
    <property type="entry name" value="BLL6722 PROTEIN"/>
    <property type="match status" value="1"/>
</dbReference>
<evidence type="ECO:0000256" key="6">
    <source>
        <dbReference type="ARBA" id="ARBA00023002"/>
    </source>
</evidence>
<dbReference type="SUPFAM" id="SSF46626">
    <property type="entry name" value="Cytochrome c"/>
    <property type="match status" value="2"/>
</dbReference>
<evidence type="ECO:0000256" key="2">
    <source>
        <dbReference type="ARBA" id="ARBA00022617"/>
    </source>
</evidence>
<dbReference type="PROSITE" id="PS51007">
    <property type="entry name" value="CYTC"/>
    <property type="match status" value="1"/>
</dbReference>
<dbReference type="GO" id="GO:0004601">
    <property type="term" value="F:peroxidase activity"/>
    <property type="evidence" value="ECO:0007669"/>
    <property type="project" value="UniProtKB-KW"/>
</dbReference>
<dbReference type="InterPro" id="IPR004852">
    <property type="entry name" value="Di-haem_cyt_c_peroxidsae"/>
</dbReference>
<evidence type="ECO:0000256" key="7">
    <source>
        <dbReference type="ARBA" id="ARBA00023004"/>
    </source>
</evidence>
<keyword evidence="5" id="KW-0574">Periplasm</keyword>
<dbReference type="PIRSF" id="PIRSF000294">
    <property type="entry name" value="Cytochrome-c_peroxidase"/>
    <property type="match status" value="1"/>
</dbReference>
<evidence type="ECO:0000256" key="9">
    <source>
        <dbReference type="SAM" id="SignalP"/>
    </source>
</evidence>
<evidence type="ECO:0000256" key="8">
    <source>
        <dbReference type="PROSITE-ProRule" id="PRU00433"/>
    </source>
</evidence>
<evidence type="ECO:0000256" key="3">
    <source>
        <dbReference type="ARBA" id="ARBA00022723"/>
    </source>
</evidence>
<evidence type="ECO:0000313" key="12">
    <source>
        <dbReference type="Proteomes" id="UP001597295"/>
    </source>
</evidence>
<protein>
    <submittedName>
        <fullName evidence="11">Cytochrome-c peroxidase</fullName>
    </submittedName>
</protein>
<keyword evidence="12" id="KW-1185">Reference proteome</keyword>
<feature type="chain" id="PRO_5047109151" evidence="9">
    <location>
        <begin position="21"/>
        <end position="344"/>
    </location>
</feature>
<feature type="domain" description="Cytochrome c" evidence="10">
    <location>
        <begin position="200"/>
        <end position="324"/>
    </location>
</feature>
<dbReference type="RefSeq" id="WP_379876888.1">
    <property type="nucleotide sequence ID" value="NZ_JBHUIP010000012.1"/>
</dbReference>
<dbReference type="InterPro" id="IPR051395">
    <property type="entry name" value="Cytochrome_c_Peroxidase/MauG"/>
</dbReference>
<dbReference type="Pfam" id="PF03150">
    <property type="entry name" value="CCP_MauG"/>
    <property type="match status" value="1"/>
</dbReference>
<dbReference type="InterPro" id="IPR009056">
    <property type="entry name" value="Cyt_c-like_dom"/>
</dbReference>
<keyword evidence="3 8" id="KW-0479">Metal-binding</keyword>
<dbReference type="Proteomes" id="UP001597295">
    <property type="component" value="Unassembled WGS sequence"/>
</dbReference>
<gene>
    <name evidence="11" type="ORF">ACFSM5_13160</name>
</gene>